<organism evidence="2 3">
    <name type="scientific">Opisthorchis viverrini</name>
    <name type="common">Southeast Asian liver fluke</name>
    <dbReference type="NCBI Taxonomy" id="6198"/>
    <lineage>
        <taxon>Eukaryota</taxon>
        <taxon>Metazoa</taxon>
        <taxon>Spiralia</taxon>
        <taxon>Lophotrochozoa</taxon>
        <taxon>Platyhelminthes</taxon>
        <taxon>Trematoda</taxon>
        <taxon>Digenea</taxon>
        <taxon>Opisthorchiida</taxon>
        <taxon>Opisthorchiata</taxon>
        <taxon>Opisthorchiidae</taxon>
        <taxon>Opisthorchis</taxon>
    </lineage>
</organism>
<keyword evidence="3" id="KW-1185">Reference proteome</keyword>
<dbReference type="CTD" id="20320320"/>
<sequence>MARTHSEASHRRSTYFQQSDISSSTRISPKPFLRDKHARERQPLADKNKTDPGNLGKSLDLVYQSGGTFEGCLTMKRSETRGTTICIINP</sequence>
<reference evidence="2 3" key="1">
    <citation type="submission" date="2013-11" db="EMBL/GenBank/DDBJ databases">
        <title>Opisthorchis viverrini - life in the bile duct.</title>
        <authorList>
            <person name="Young N.D."/>
            <person name="Nagarajan N."/>
            <person name="Lin S.J."/>
            <person name="Korhonen P.K."/>
            <person name="Jex A.R."/>
            <person name="Hall R.S."/>
            <person name="Safavi-Hemami H."/>
            <person name="Kaewkong W."/>
            <person name="Bertrand D."/>
            <person name="Gao S."/>
            <person name="Seet Q."/>
            <person name="Wongkham S."/>
            <person name="Teh B.T."/>
            <person name="Wongkham C."/>
            <person name="Intapan P.M."/>
            <person name="Maleewong W."/>
            <person name="Yang X."/>
            <person name="Hu M."/>
            <person name="Wang Z."/>
            <person name="Hofmann A."/>
            <person name="Sternberg P.W."/>
            <person name="Tan P."/>
            <person name="Wang J."/>
            <person name="Gasser R.B."/>
        </authorList>
    </citation>
    <scope>NUCLEOTIDE SEQUENCE [LARGE SCALE GENOMIC DNA]</scope>
</reference>
<feature type="compositionally biased region" description="Basic and acidic residues" evidence="1">
    <location>
        <begin position="32"/>
        <end position="50"/>
    </location>
</feature>
<protein>
    <submittedName>
        <fullName evidence="2">Uncharacterized protein</fullName>
    </submittedName>
</protein>
<evidence type="ECO:0000313" key="3">
    <source>
        <dbReference type="Proteomes" id="UP000054324"/>
    </source>
</evidence>
<dbReference type="Proteomes" id="UP000054324">
    <property type="component" value="Unassembled WGS sequence"/>
</dbReference>
<name>A0A074ZHD7_OPIVI</name>
<dbReference type="RefSeq" id="XP_009169595.1">
    <property type="nucleotide sequence ID" value="XM_009171331.1"/>
</dbReference>
<proteinExistence type="predicted"/>
<evidence type="ECO:0000256" key="1">
    <source>
        <dbReference type="SAM" id="MobiDB-lite"/>
    </source>
</evidence>
<gene>
    <name evidence="2" type="ORF">T265_06138</name>
</gene>
<dbReference type="GeneID" id="20320320"/>
<feature type="compositionally biased region" description="Polar residues" evidence="1">
    <location>
        <begin position="14"/>
        <end position="27"/>
    </location>
</feature>
<feature type="region of interest" description="Disordered" evidence="1">
    <location>
        <begin position="1"/>
        <end position="59"/>
    </location>
</feature>
<feature type="compositionally biased region" description="Basic and acidic residues" evidence="1">
    <location>
        <begin position="1"/>
        <end position="10"/>
    </location>
</feature>
<dbReference type="EMBL" id="KL596742">
    <property type="protein sequence ID" value="KER26633.1"/>
    <property type="molecule type" value="Genomic_DNA"/>
</dbReference>
<evidence type="ECO:0000313" key="2">
    <source>
        <dbReference type="EMBL" id="KER26633.1"/>
    </source>
</evidence>
<dbReference type="AlphaFoldDB" id="A0A074ZHD7"/>
<dbReference type="KEGG" id="ovi:T265_06138"/>
<accession>A0A074ZHD7</accession>